<evidence type="ECO:0000256" key="4">
    <source>
        <dbReference type="ARBA" id="ARBA00022771"/>
    </source>
</evidence>
<dbReference type="InterPro" id="IPR031127">
    <property type="entry name" value="E3_UB_ligase_RBR"/>
</dbReference>
<keyword evidence="3" id="KW-0677">Repeat</keyword>
<evidence type="ECO:0000256" key="3">
    <source>
        <dbReference type="ARBA" id="ARBA00022737"/>
    </source>
</evidence>
<evidence type="ECO:0000259" key="7">
    <source>
        <dbReference type="PROSITE" id="PS51873"/>
    </source>
</evidence>
<dbReference type="Gene3D" id="1.20.120.1750">
    <property type="match status" value="1"/>
</dbReference>
<gene>
    <name evidence="8" type="ORF">UFOPK3609_01823</name>
</gene>
<accession>A0A6J7IEP3</accession>
<evidence type="ECO:0000256" key="6">
    <source>
        <dbReference type="ARBA" id="ARBA00022833"/>
    </source>
</evidence>
<dbReference type="InterPro" id="IPR044066">
    <property type="entry name" value="TRIAD_supradom"/>
</dbReference>
<keyword evidence="6" id="KW-0862">Zinc</keyword>
<dbReference type="EMBL" id="CAFBMQ010000337">
    <property type="protein sequence ID" value="CAB4928844.1"/>
    <property type="molecule type" value="Genomic_DNA"/>
</dbReference>
<dbReference type="SUPFAM" id="SSF57850">
    <property type="entry name" value="RING/U-box"/>
    <property type="match status" value="1"/>
</dbReference>
<dbReference type="PANTHER" id="PTHR11685">
    <property type="entry name" value="RBR FAMILY RING FINGER AND IBR DOMAIN-CONTAINING"/>
    <property type="match status" value="1"/>
</dbReference>
<keyword evidence="2" id="KW-0479">Metal-binding</keyword>
<dbReference type="GO" id="GO:0004842">
    <property type="term" value="F:ubiquitin-protein transferase activity"/>
    <property type="evidence" value="ECO:0007669"/>
    <property type="project" value="InterPro"/>
</dbReference>
<protein>
    <submittedName>
        <fullName evidence="8">Unannotated protein</fullName>
    </submittedName>
</protein>
<evidence type="ECO:0000256" key="1">
    <source>
        <dbReference type="ARBA" id="ARBA00022679"/>
    </source>
</evidence>
<dbReference type="GO" id="GO:0008270">
    <property type="term" value="F:zinc ion binding"/>
    <property type="evidence" value="ECO:0007669"/>
    <property type="project" value="UniProtKB-KW"/>
</dbReference>
<keyword evidence="4" id="KW-0863">Zinc-finger</keyword>
<reference evidence="8" key="1">
    <citation type="submission" date="2020-05" db="EMBL/GenBank/DDBJ databases">
        <authorList>
            <person name="Chiriac C."/>
            <person name="Salcher M."/>
            <person name="Ghai R."/>
            <person name="Kavagutti S V."/>
        </authorList>
    </citation>
    <scope>NUCLEOTIDE SEQUENCE</scope>
</reference>
<dbReference type="PROSITE" id="PS51873">
    <property type="entry name" value="TRIAD"/>
    <property type="match status" value="1"/>
</dbReference>
<keyword evidence="5" id="KW-0833">Ubl conjugation pathway</keyword>
<sequence length="279" mass="31851">MCPSSTCAIRFCFRCRDEIADHAPARCDQMEQWRKKANDGDLLNQIWTRDNTKSCPNCFTVIEKGQGCMHMTCSGVNPPGCRFEFCWICLSKWSVEHACNKYVRKKKDICGESLDNSEDLERFTHYFDRFNAQATSEGFAVKSRLLFKERVAASRETSTDIGNLMKAVYLVVRARQFLKMSYVYGYYSYREAKVKPSSRGKGAVAAAGGGGGGVESKNDFEPHRLINQDLFENYQHTLETNTEILHGMLEKDTFVMLSILNQSTITENFLEKIIETLQE</sequence>
<evidence type="ECO:0000313" key="8">
    <source>
        <dbReference type="EMBL" id="CAB4928844.1"/>
    </source>
</evidence>
<dbReference type="AlphaFoldDB" id="A0A6J7IEP3"/>
<dbReference type="GO" id="GO:0016567">
    <property type="term" value="P:protein ubiquitination"/>
    <property type="evidence" value="ECO:0007669"/>
    <property type="project" value="InterPro"/>
</dbReference>
<proteinExistence type="predicted"/>
<keyword evidence="1" id="KW-0808">Transferase</keyword>
<dbReference type="Pfam" id="PF22191">
    <property type="entry name" value="IBR_1"/>
    <property type="match status" value="1"/>
</dbReference>
<evidence type="ECO:0000256" key="2">
    <source>
        <dbReference type="ARBA" id="ARBA00022723"/>
    </source>
</evidence>
<organism evidence="8">
    <name type="scientific">freshwater metagenome</name>
    <dbReference type="NCBI Taxonomy" id="449393"/>
    <lineage>
        <taxon>unclassified sequences</taxon>
        <taxon>metagenomes</taxon>
        <taxon>ecological metagenomes</taxon>
    </lineage>
</organism>
<evidence type="ECO:0000256" key="5">
    <source>
        <dbReference type="ARBA" id="ARBA00022786"/>
    </source>
</evidence>
<feature type="domain" description="RING-type" evidence="7">
    <location>
        <begin position="1"/>
        <end position="108"/>
    </location>
</feature>
<name>A0A6J7IEP3_9ZZZZ</name>